<dbReference type="GO" id="GO:0071786">
    <property type="term" value="P:endoplasmic reticulum tubular network organization"/>
    <property type="evidence" value="ECO:0007669"/>
    <property type="project" value="TreeGrafter"/>
</dbReference>
<keyword evidence="5 7" id="KW-0472">Membrane</keyword>
<dbReference type="InterPro" id="IPR051645">
    <property type="entry name" value="PER33/POM33_regulator"/>
</dbReference>
<proteinExistence type="inferred from homology"/>
<accession>A0A976M8K3</accession>
<evidence type="ECO:0000256" key="5">
    <source>
        <dbReference type="ARBA" id="ARBA00023136"/>
    </source>
</evidence>
<evidence type="ECO:0000256" key="6">
    <source>
        <dbReference type="SAM" id="MobiDB-lite"/>
    </source>
</evidence>
<comment type="subcellular location">
    <subcellularLocation>
        <location evidence="1">Membrane</location>
        <topology evidence="1">Multi-pass membrane protein</topology>
    </subcellularLocation>
</comment>
<dbReference type="Pfam" id="PF03661">
    <property type="entry name" value="TMEM33_Pom33"/>
    <property type="match status" value="1"/>
</dbReference>
<dbReference type="PANTHER" id="PTHR12703">
    <property type="entry name" value="TRANSMEMBRANE PROTEIN 33"/>
    <property type="match status" value="1"/>
</dbReference>
<evidence type="ECO:0000256" key="1">
    <source>
        <dbReference type="ARBA" id="ARBA00004141"/>
    </source>
</evidence>
<dbReference type="OrthoDB" id="306953at2759"/>
<dbReference type="GO" id="GO:0016020">
    <property type="term" value="C:membrane"/>
    <property type="evidence" value="ECO:0007669"/>
    <property type="project" value="UniProtKB-SubCell"/>
</dbReference>
<comment type="similarity">
    <text evidence="2">Belongs to the PER33/POM33 family.</text>
</comment>
<evidence type="ECO:0000313" key="8">
    <source>
        <dbReference type="EMBL" id="UKJ90609.2"/>
    </source>
</evidence>
<dbReference type="Proteomes" id="UP000244803">
    <property type="component" value="Chromosome 2"/>
</dbReference>
<evidence type="ECO:0000256" key="4">
    <source>
        <dbReference type="ARBA" id="ARBA00022989"/>
    </source>
</evidence>
<dbReference type="GO" id="GO:0061024">
    <property type="term" value="P:membrane organization"/>
    <property type="evidence" value="ECO:0007669"/>
    <property type="project" value="TreeGrafter"/>
</dbReference>
<feature type="compositionally biased region" description="Low complexity" evidence="6">
    <location>
        <begin position="73"/>
        <end position="82"/>
    </location>
</feature>
<sequence length="334" mass="38996">MADKNLTEAEKKFLAFDWSSSSEWQTYFSNLYPTPDATKLPKFKRTWFRRNVDSTLAEDSTVGDPVSPKKETTSSQQTSTPTMPHTKFFERYQNKTRLPLLKELVLRFELVLLLGFVMSSFLVITSKFKTPGTENLVRNSVHISRAFFVIFLFVRVLRERGMPKMKMEYFNSLSNDQYVQSLMYSITFLSLPPRAFYYMPQLVTAFLCLSSMYKDHPVLFPRLLQIQKVKEFMTKVDQSGYLLCKLRAHLELAMLPYLILIGFVGRGGIMPLFLYVSFLKFKINAKDVYMMNSLKGVHMKILNALNNPKVPVVFRTLYQRVVKSLELYFTGRRR</sequence>
<evidence type="ECO:0000313" key="9">
    <source>
        <dbReference type="Proteomes" id="UP000244803"/>
    </source>
</evidence>
<feature type="transmembrane region" description="Helical" evidence="7">
    <location>
        <begin position="104"/>
        <end position="124"/>
    </location>
</feature>
<keyword evidence="3 7" id="KW-0812">Transmembrane</keyword>
<feature type="transmembrane region" description="Helical" evidence="7">
    <location>
        <begin position="255"/>
        <end position="276"/>
    </location>
</feature>
<evidence type="ECO:0000256" key="7">
    <source>
        <dbReference type="SAM" id="Phobius"/>
    </source>
</evidence>
<evidence type="ECO:0000256" key="3">
    <source>
        <dbReference type="ARBA" id="ARBA00022692"/>
    </source>
</evidence>
<dbReference type="InterPro" id="IPR005344">
    <property type="entry name" value="TMEM33/Pom33"/>
</dbReference>
<dbReference type="PANTHER" id="PTHR12703:SF4">
    <property type="entry name" value="TRANSMEMBRANE PROTEIN 33"/>
    <property type="match status" value="1"/>
</dbReference>
<protein>
    <submittedName>
        <fullName evidence="8">Uncharacterized protein</fullName>
    </submittedName>
</protein>
<dbReference type="EMBL" id="CP056068">
    <property type="protein sequence ID" value="UKJ90609.2"/>
    <property type="molecule type" value="Genomic_DNA"/>
</dbReference>
<reference evidence="8" key="1">
    <citation type="submission" date="2022-07" db="EMBL/GenBank/DDBJ databases">
        <title>Evaluation of T. orientalis genome assembly methods using nanopore sequencing and analysis of variation between genomes.</title>
        <authorList>
            <person name="Yam J."/>
            <person name="Micallef M.L."/>
            <person name="Liu M."/>
            <person name="Djordjevic S.P."/>
            <person name="Bogema D.R."/>
            <person name="Jenkins C."/>
        </authorList>
    </citation>
    <scope>NUCLEOTIDE SEQUENCE</scope>
    <source>
        <strain evidence="8">Fish Creek</strain>
    </source>
</reference>
<feature type="transmembrane region" description="Helical" evidence="7">
    <location>
        <begin position="136"/>
        <end position="157"/>
    </location>
</feature>
<feature type="region of interest" description="Disordered" evidence="6">
    <location>
        <begin position="58"/>
        <end position="85"/>
    </location>
</feature>
<name>A0A976M8K3_THEOR</name>
<dbReference type="AlphaFoldDB" id="A0A976M8K3"/>
<keyword evidence="4 7" id="KW-1133">Transmembrane helix</keyword>
<evidence type="ECO:0000256" key="2">
    <source>
        <dbReference type="ARBA" id="ARBA00007322"/>
    </source>
</evidence>
<gene>
    <name evidence="8" type="ORF">MACJ_001543</name>
</gene>
<organism evidence="8 9">
    <name type="scientific">Theileria orientalis</name>
    <dbReference type="NCBI Taxonomy" id="68886"/>
    <lineage>
        <taxon>Eukaryota</taxon>
        <taxon>Sar</taxon>
        <taxon>Alveolata</taxon>
        <taxon>Apicomplexa</taxon>
        <taxon>Aconoidasida</taxon>
        <taxon>Piroplasmida</taxon>
        <taxon>Theileriidae</taxon>
        <taxon>Theileria</taxon>
    </lineage>
</organism>
<dbReference type="GO" id="GO:0005783">
    <property type="term" value="C:endoplasmic reticulum"/>
    <property type="evidence" value="ECO:0007669"/>
    <property type="project" value="TreeGrafter"/>
</dbReference>